<accession>A0A7S1W273</accession>
<evidence type="ECO:0000313" key="2">
    <source>
        <dbReference type="EMBL" id="CAD9144782.1"/>
    </source>
</evidence>
<dbReference type="AlphaFoldDB" id="A0A7S1W273"/>
<feature type="region of interest" description="Disordered" evidence="1">
    <location>
        <begin position="37"/>
        <end position="72"/>
    </location>
</feature>
<name>A0A7S1W273_NEODS</name>
<reference evidence="2" key="1">
    <citation type="submission" date="2021-01" db="EMBL/GenBank/DDBJ databases">
        <authorList>
            <person name="Corre E."/>
            <person name="Pelletier E."/>
            <person name="Niang G."/>
            <person name="Scheremetjew M."/>
            <person name="Finn R."/>
            <person name="Kale V."/>
            <person name="Holt S."/>
            <person name="Cochrane G."/>
            <person name="Meng A."/>
            <person name="Brown T."/>
            <person name="Cohen L."/>
        </authorList>
    </citation>
    <scope>NUCLEOTIDE SEQUENCE</scope>
    <source>
        <strain evidence="2">CCAP 1951/1</strain>
    </source>
</reference>
<organism evidence="2">
    <name type="scientific">Neobodo designis</name>
    <name type="common">Flagellated protozoan</name>
    <name type="synonym">Bodo designis</name>
    <dbReference type="NCBI Taxonomy" id="312471"/>
    <lineage>
        <taxon>Eukaryota</taxon>
        <taxon>Discoba</taxon>
        <taxon>Euglenozoa</taxon>
        <taxon>Kinetoplastea</taxon>
        <taxon>Metakinetoplastina</taxon>
        <taxon>Neobodonida</taxon>
        <taxon>Neobodo</taxon>
    </lineage>
</organism>
<protein>
    <submittedName>
        <fullName evidence="2">Uncharacterized protein</fullName>
    </submittedName>
</protein>
<sequence>MQMHRVLDCVGALTWPEYVAATHAALFPQARASTDSAATAARTSGNSGNSKSPTVEAASSAASPVSSGAGAPAFGAKRPVVTDLSEPFEALLRFLDDVDGAVAPLVSDDAADTDDGMLSTSPGRLSAAAGHEAWASMPEGRLRASARADWALLLHLVATLELSPPPVADFAPALALPKDAKGTKAAVAALFGGTAARHVLATGAPAAPTTDDEPQQAAEEAATQRATSLAVAQNLCALVVCSSLRAKVCLLPPPAKKTAEEGTANAASVNAPAGTSETQLLEALAAPLRSSAAKAPVAAMERYL</sequence>
<gene>
    <name evidence="2" type="ORF">NDES1114_LOCUS29629</name>
</gene>
<evidence type="ECO:0000256" key="1">
    <source>
        <dbReference type="SAM" id="MobiDB-lite"/>
    </source>
</evidence>
<feature type="compositionally biased region" description="Low complexity" evidence="1">
    <location>
        <begin position="57"/>
        <end position="72"/>
    </location>
</feature>
<proteinExistence type="predicted"/>
<feature type="non-terminal residue" evidence="2">
    <location>
        <position position="304"/>
    </location>
</feature>
<dbReference type="EMBL" id="HBGF01044244">
    <property type="protein sequence ID" value="CAD9144782.1"/>
    <property type="molecule type" value="Transcribed_RNA"/>
</dbReference>